<proteinExistence type="inferred from homology"/>
<dbReference type="PANTHER" id="PTHR11496:SF102">
    <property type="entry name" value="ALCOHOL DEHYDROGENASE 4"/>
    <property type="match status" value="1"/>
</dbReference>
<gene>
    <name evidence="5" type="ORF">UV61_C0006G0002</name>
</gene>
<dbReference type="STRING" id="1618446.UV61_C0006G0002"/>
<evidence type="ECO:0000256" key="2">
    <source>
        <dbReference type="ARBA" id="ARBA00023002"/>
    </source>
</evidence>
<dbReference type="InterPro" id="IPR056798">
    <property type="entry name" value="ADH_Fe_C"/>
</dbReference>
<organism evidence="5 6">
    <name type="scientific">Candidatus Gottesmanbacteria bacterium GW2011_GWB1_43_11</name>
    <dbReference type="NCBI Taxonomy" id="1618446"/>
    <lineage>
        <taxon>Bacteria</taxon>
        <taxon>Candidatus Gottesmaniibacteriota</taxon>
    </lineage>
</organism>
<dbReference type="Pfam" id="PF25137">
    <property type="entry name" value="ADH_Fe_C"/>
    <property type="match status" value="1"/>
</dbReference>
<feature type="domain" description="Fe-containing alcohol dehydrogenase-like C-terminal" evidence="4">
    <location>
        <begin position="196"/>
        <end position="379"/>
    </location>
</feature>
<keyword evidence="2" id="KW-0560">Oxidoreductase</keyword>
<dbReference type="FunFam" id="3.40.50.1970:FF:000003">
    <property type="entry name" value="Alcohol dehydrogenase, iron-containing"/>
    <property type="match status" value="1"/>
</dbReference>
<comment type="similarity">
    <text evidence="1">Belongs to the iron-containing alcohol dehydrogenase family.</text>
</comment>
<dbReference type="PANTHER" id="PTHR11496">
    <property type="entry name" value="ALCOHOL DEHYDROGENASE"/>
    <property type="match status" value="1"/>
</dbReference>
<comment type="caution">
    <text evidence="5">The sequence shown here is derived from an EMBL/GenBank/DDBJ whole genome shotgun (WGS) entry which is preliminary data.</text>
</comment>
<evidence type="ECO:0000313" key="5">
    <source>
        <dbReference type="EMBL" id="KKS86801.1"/>
    </source>
</evidence>
<sequence>MKAKTFEPKKTKRYSMPTKAYFGRNSLQLLGNIIVEKSIHSALLVCGEHFKKSDDYRQVISNLKETPIDVYNEKIKRSDFSTINRIVTYCRKYRYEAIIAIGGGSVLDTAKCAAILTTHKGLIEEYLVSKSKKITAKGLLYIAIPTTAGTGTEVTPWATVWGDNKRKYSLYSKGFMFPAIAIVDSHLTDSLNQKDTATSGMDALCQAIEAYWNKHHNRQSDIYALEAISVIRTNLENAVRNPTKKIRDRMAWGSFMQGLAFSNTQTTICHAVSYPLTARWGVTHGQATSVTLPSFMRGIIPALPKNRQKHLLSALNAHTPALGANVVEQLMIRIGLKIKLSALGITKENINVIIEDSFYTNRVNNIPLQYDKQRLKRFLVAIY</sequence>
<dbReference type="InterPro" id="IPR039697">
    <property type="entry name" value="Alcohol_dehydrogenase_Fe"/>
</dbReference>
<protein>
    <submittedName>
        <fullName evidence="5">Iron-containing alcohol dehydrogenase</fullName>
    </submittedName>
</protein>
<dbReference type="Pfam" id="PF00465">
    <property type="entry name" value="Fe-ADH"/>
    <property type="match status" value="1"/>
</dbReference>
<reference evidence="5 6" key="1">
    <citation type="journal article" date="2015" name="Nature">
        <title>rRNA introns, odd ribosomes, and small enigmatic genomes across a large radiation of phyla.</title>
        <authorList>
            <person name="Brown C.T."/>
            <person name="Hug L.A."/>
            <person name="Thomas B.C."/>
            <person name="Sharon I."/>
            <person name="Castelle C.J."/>
            <person name="Singh A."/>
            <person name="Wilkins M.J."/>
            <person name="Williams K.H."/>
            <person name="Banfield J.F."/>
        </authorList>
    </citation>
    <scope>NUCLEOTIDE SEQUENCE [LARGE SCALE GENOMIC DNA]</scope>
</reference>
<evidence type="ECO:0000313" key="6">
    <source>
        <dbReference type="Proteomes" id="UP000034050"/>
    </source>
</evidence>
<accession>A0A0G1EUU3</accession>
<dbReference type="Gene3D" id="1.20.1090.10">
    <property type="entry name" value="Dehydroquinate synthase-like - alpha domain"/>
    <property type="match status" value="1"/>
</dbReference>
<dbReference type="SUPFAM" id="SSF56796">
    <property type="entry name" value="Dehydroquinate synthase-like"/>
    <property type="match status" value="1"/>
</dbReference>
<dbReference type="Proteomes" id="UP000034050">
    <property type="component" value="Unassembled WGS sequence"/>
</dbReference>
<dbReference type="CDD" id="cd08196">
    <property type="entry name" value="Fe-ADH-like"/>
    <property type="match status" value="1"/>
</dbReference>
<dbReference type="AlphaFoldDB" id="A0A0G1EUU3"/>
<dbReference type="InterPro" id="IPR001670">
    <property type="entry name" value="ADH_Fe/GldA"/>
</dbReference>
<dbReference type="Gene3D" id="3.40.50.1970">
    <property type="match status" value="1"/>
</dbReference>
<name>A0A0G1EUU3_9BACT</name>
<dbReference type="GO" id="GO:0004022">
    <property type="term" value="F:alcohol dehydrogenase (NAD+) activity"/>
    <property type="evidence" value="ECO:0007669"/>
    <property type="project" value="TreeGrafter"/>
</dbReference>
<feature type="domain" description="Alcohol dehydrogenase iron-type/glycerol dehydrogenase GldA" evidence="3">
    <location>
        <begin position="17"/>
        <end position="184"/>
    </location>
</feature>
<dbReference type="EMBL" id="LCFD01000006">
    <property type="protein sequence ID" value="KKS86801.1"/>
    <property type="molecule type" value="Genomic_DNA"/>
</dbReference>
<evidence type="ECO:0000259" key="3">
    <source>
        <dbReference type="Pfam" id="PF00465"/>
    </source>
</evidence>
<dbReference type="GO" id="GO:0046872">
    <property type="term" value="F:metal ion binding"/>
    <property type="evidence" value="ECO:0007669"/>
    <property type="project" value="InterPro"/>
</dbReference>
<evidence type="ECO:0000259" key="4">
    <source>
        <dbReference type="Pfam" id="PF25137"/>
    </source>
</evidence>
<evidence type="ECO:0000256" key="1">
    <source>
        <dbReference type="ARBA" id="ARBA00007358"/>
    </source>
</evidence>